<accession>A0A151XHD0</accession>
<feature type="region of interest" description="Disordered" evidence="1">
    <location>
        <begin position="1"/>
        <end position="25"/>
    </location>
</feature>
<evidence type="ECO:0000313" key="2">
    <source>
        <dbReference type="EMBL" id="KYQ59725.1"/>
    </source>
</evidence>
<dbReference type="EMBL" id="KQ982130">
    <property type="protein sequence ID" value="KYQ59725.1"/>
    <property type="molecule type" value="Genomic_DNA"/>
</dbReference>
<gene>
    <name evidence="2" type="ORF">ALC60_01109</name>
</gene>
<reference evidence="2 3" key="1">
    <citation type="submission" date="2015-09" db="EMBL/GenBank/DDBJ databases">
        <title>Trachymyrmex zeteki WGS genome.</title>
        <authorList>
            <person name="Nygaard S."/>
            <person name="Hu H."/>
            <person name="Boomsma J."/>
            <person name="Zhang G."/>
        </authorList>
    </citation>
    <scope>NUCLEOTIDE SEQUENCE [LARGE SCALE GENOMIC DNA]</scope>
    <source>
        <strain evidence="2">Tzet28-1</strain>
        <tissue evidence="2">Whole body</tissue>
    </source>
</reference>
<dbReference type="Proteomes" id="UP000075809">
    <property type="component" value="Unassembled WGS sequence"/>
</dbReference>
<organism evidence="2 3">
    <name type="scientific">Mycetomoellerius zeteki</name>
    <dbReference type="NCBI Taxonomy" id="64791"/>
    <lineage>
        <taxon>Eukaryota</taxon>
        <taxon>Metazoa</taxon>
        <taxon>Ecdysozoa</taxon>
        <taxon>Arthropoda</taxon>
        <taxon>Hexapoda</taxon>
        <taxon>Insecta</taxon>
        <taxon>Pterygota</taxon>
        <taxon>Neoptera</taxon>
        <taxon>Endopterygota</taxon>
        <taxon>Hymenoptera</taxon>
        <taxon>Apocrita</taxon>
        <taxon>Aculeata</taxon>
        <taxon>Formicoidea</taxon>
        <taxon>Formicidae</taxon>
        <taxon>Myrmicinae</taxon>
        <taxon>Mycetomoellerius</taxon>
    </lineage>
</organism>
<evidence type="ECO:0000256" key="1">
    <source>
        <dbReference type="SAM" id="MobiDB-lite"/>
    </source>
</evidence>
<proteinExistence type="predicted"/>
<keyword evidence="3" id="KW-1185">Reference proteome</keyword>
<protein>
    <submittedName>
        <fullName evidence="2">Uncharacterized protein</fullName>
    </submittedName>
</protein>
<sequence>MSPCGATHSSGVQTGAILPASNTTSPLDSTALAVITRAEYSLAACSSFKRLNNRDSSQRPSVFAILIHDVQTPLSMVISNHWCH</sequence>
<evidence type="ECO:0000313" key="3">
    <source>
        <dbReference type="Proteomes" id="UP000075809"/>
    </source>
</evidence>
<dbReference type="AlphaFoldDB" id="A0A151XHD0"/>
<name>A0A151XHD0_9HYME</name>